<dbReference type="AlphaFoldDB" id="A0A379AYZ3"/>
<dbReference type="NCBIfam" id="TIGR03695">
    <property type="entry name" value="menH_SHCHC"/>
    <property type="match status" value="1"/>
</dbReference>
<evidence type="ECO:0000256" key="2">
    <source>
        <dbReference type="ARBA" id="ARBA00023239"/>
    </source>
</evidence>
<dbReference type="GO" id="GO:0070205">
    <property type="term" value="F:2-succinyl-6-hydroxy-2,4-cyclohexadiene-1-carboxylate synthase activity"/>
    <property type="evidence" value="ECO:0007669"/>
    <property type="project" value="UniProtKB-UniRule"/>
</dbReference>
<dbReference type="UniPathway" id="UPA00079"/>
<name>A0A379AYZ3_AVIGA</name>
<dbReference type="UniPathway" id="UPA01057">
    <property type="reaction ID" value="UER00900"/>
</dbReference>
<dbReference type="InterPro" id="IPR000073">
    <property type="entry name" value="AB_hydrolase_1"/>
</dbReference>
<comment type="catalytic activity">
    <reaction evidence="3">
        <text>5-enolpyruvoyl-6-hydroxy-2-succinyl-cyclohex-3-ene-1-carboxylate = (1R,6R)-6-hydroxy-2-succinyl-cyclohexa-2,4-diene-1-carboxylate + pyruvate</text>
        <dbReference type="Rhea" id="RHEA:25597"/>
        <dbReference type="ChEBI" id="CHEBI:15361"/>
        <dbReference type="ChEBI" id="CHEBI:58689"/>
        <dbReference type="ChEBI" id="CHEBI:58818"/>
        <dbReference type="EC" id="4.2.99.20"/>
    </reaction>
</comment>
<dbReference type="EC" id="4.2.99.20" evidence="3"/>
<dbReference type="SUPFAM" id="SSF53474">
    <property type="entry name" value="alpha/beta-Hydrolases"/>
    <property type="match status" value="1"/>
</dbReference>
<dbReference type="GO" id="GO:0009234">
    <property type="term" value="P:menaquinone biosynthetic process"/>
    <property type="evidence" value="ECO:0007669"/>
    <property type="project" value="UniProtKB-UniRule"/>
</dbReference>
<reference evidence="5 7" key="1">
    <citation type="submission" date="2018-06" db="EMBL/GenBank/DDBJ databases">
        <authorList>
            <consortium name="Pathogen Informatics"/>
            <person name="Doyle S."/>
        </authorList>
    </citation>
    <scope>NUCLEOTIDE SEQUENCE [LARGE SCALE GENOMIC DNA]</scope>
    <source>
        <strain evidence="5 7">NCTC11188</strain>
    </source>
</reference>
<dbReference type="HAMAP" id="MF_01660">
    <property type="entry name" value="MenH"/>
    <property type="match status" value="1"/>
</dbReference>
<dbReference type="InterPro" id="IPR029058">
    <property type="entry name" value="AB_hydrolase_fold"/>
</dbReference>
<evidence type="ECO:0000313" key="7">
    <source>
        <dbReference type="Proteomes" id="UP000255113"/>
    </source>
</evidence>
<comment type="subunit">
    <text evidence="3">Monomer.</text>
</comment>
<accession>A0A379AYZ3</accession>
<dbReference type="Gene3D" id="3.40.50.1820">
    <property type="entry name" value="alpha/beta hydrolase"/>
    <property type="match status" value="1"/>
</dbReference>
<sequence>MAMQRPHLVFLHGLLGTKADWQKIIEKLPHFPCVALDLPFHGENKQLAAKDFAQSAEILSAQIQSAVQNQPYFLIGYSLGGRLALYYALQAEVKKGDLQGLILEGTNLGLTCEQERQQRWQNDCDWAERFATQPAHQVLEDWYQQRVFAHLTAEQRQALIQLRQANCGDNIAQMLKATSLAKQPNFRPQVRSNSLPIFYLCGENDSKFRQMAVENQLNLHLIPNAGHNAHQENPQGFVERLQQILTNIGIN</sequence>
<gene>
    <name evidence="3 5" type="primary">menH</name>
    <name evidence="6" type="ORF">EV689_101498</name>
    <name evidence="5" type="ORF">NCTC11188_01328</name>
</gene>
<dbReference type="PANTHER" id="PTHR42916">
    <property type="entry name" value="2-SUCCINYL-5-ENOLPYRUVYL-6-HYDROXY-3-CYCLOHEXENE-1-CARBOXYLATE SYNTHASE"/>
    <property type="match status" value="1"/>
</dbReference>
<evidence type="ECO:0000256" key="3">
    <source>
        <dbReference type="HAMAP-Rule" id="MF_01660"/>
    </source>
</evidence>
<dbReference type="PANTHER" id="PTHR42916:SF1">
    <property type="entry name" value="PROTEIN PHYLLO, CHLOROPLASTIC"/>
    <property type="match status" value="1"/>
</dbReference>
<evidence type="ECO:0000259" key="4">
    <source>
        <dbReference type="Pfam" id="PF00561"/>
    </source>
</evidence>
<proteinExistence type="inferred from homology"/>
<evidence type="ECO:0000313" key="5">
    <source>
        <dbReference type="EMBL" id="SUB26962.1"/>
    </source>
</evidence>
<evidence type="ECO:0000313" key="8">
    <source>
        <dbReference type="Proteomes" id="UP000294683"/>
    </source>
</evidence>
<reference evidence="6 8" key="2">
    <citation type="submission" date="2019-03" db="EMBL/GenBank/DDBJ databases">
        <title>Genomic Encyclopedia of Type Strains, Phase IV (KMG-IV): sequencing the most valuable type-strain genomes for metagenomic binning, comparative biology and taxonomic classification.</title>
        <authorList>
            <person name="Goeker M."/>
        </authorList>
    </citation>
    <scope>NUCLEOTIDE SEQUENCE [LARGE SCALE GENOMIC DNA]</scope>
    <source>
        <strain evidence="6 8">DSM 17481</strain>
    </source>
</reference>
<dbReference type="EMBL" id="SNXJ01000001">
    <property type="protein sequence ID" value="TDP30462.1"/>
    <property type="molecule type" value="Genomic_DNA"/>
</dbReference>
<keyword evidence="8" id="KW-1185">Reference proteome</keyword>
<feature type="domain" description="AB hydrolase-1" evidence="4">
    <location>
        <begin position="6"/>
        <end position="234"/>
    </location>
</feature>
<evidence type="ECO:0000313" key="6">
    <source>
        <dbReference type="EMBL" id="TDP30462.1"/>
    </source>
</evidence>
<dbReference type="NCBIfam" id="NF008340">
    <property type="entry name" value="PRK11126.1"/>
    <property type="match status" value="1"/>
</dbReference>
<dbReference type="Pfam" id="PF00561">
    <property type="entry name" value="Abhydrolase_1"/>
    <property type="match status" value="1"/>
</dbReference>
<organism evidence="5 7">
    <name type="scientific">Avibacterium gallinarum</name>
    <name type="common">Pasteurella gallinarum</name>
    <dbReference type="NCBI Taxonomy" id="755"/>
    <lineage>
        <taxon>Bacteria</taxon>
        <taxon>Pseudomonadati</taxon>
        <taxon>Pseudomonadota</taxon>
        <taxon>Gammaproteobacteria</taxon>
        <taxon>Pasteurellales</taxon>
        <taxon>Pasteurellaceae</taxon>
        <taxon>Avibacterium</taxon>
    </lineage>
</organism>
<dbReference type="InterPro" id="IPR022485">
    <property type="entry name" value="SHCHC_synthase_MenH"/>
</dbReference>
<keyword evidence="2 3" id="KW-0456">Lyase</keyword>
<comment type="pathway">
    <text evidence="3">Quinol/quinone metabolism; 1,4-dihydroxy-2-naphthoate biosynthesis; 1,4-dihydroxy-2-naphthoate from chorismate: step 3/7.</text>
</comment>
<dbReference type="Proteomes" id="UP000294683">
    <property type="component" value="Unassembled WGS sequence"/>
</dbReference>
<keyword evidence="1 3" id="KW-0474">Menaquinone biosynthesis</keyword>
<protein>
    <recommendedName>
        <fullName evidence="3">Putative 2-succinyl-6-hydroxy-2,4-cyclohexadiene-1-carboxylate synthase</fullName>
        <shortName evidence="3">SHCHC synthase</shortName>
        <ecNumber evidence="3">4.2.99.20</ecNumber>
    </recommendedName>
</protein>
<comment type="pathway">
    <text evidence="3">Quinol/quinone metabolism; menaquinone biosynthesis.</text>
</comment>
<dbReference type="EMBL" id="UGSQ01000003">
    <property type="protein sequence ID" value="SUB26962.1"/>
    <property type="molecule type" value="Genomic_DNA"/>
</dbReference>
<evidence type="ECO:0000256" key="1">
    <source>
        <dbReference type="ARBA" id="ARBA00022428"/>
    </source>
</evidence>
<comment type="similarity">
    <text evidence="3">Belongs to the AB hydrolase superfamily. MenH family.</text>
</comment>
<comment type="function">
    <text evidence="3">Catalyzes a proton abstraction reaction that results in 2,5-elimination of pyruvate from 2-succinyl-5-enolpyruvyl-6-hydroxy-3-cyclohexene-1-carboxylate (SEPHCHC) and the formation of 2-succinyl-6-hydroxy-2,4-cyclohexadiene-1-carboxylate (SHCHC).</text>
</comment>
<dbReference type="Proteomes" id="UP000255113">
    <property type="component" value="Unassembled WGS sequence"/>
</dbReference>